<comment type="caution">
    <text evidence="3">The sequence shown here is derived from an EMBL/GenBank/DDBJ whole genome shotgun (WGS) entry which is preliminary data.</text>
</comment>
<organism evidence="3 4">
    <name type="scientific">Candida maltosa (strain Xu316)</name>
    <name type="common">Yeast</name>
    <dbReference type="NCBI Taxonomy" id="1245528"/>
    <lineage>
        <taxon>Eukaryota</taxon>
        <taxon>Fungi</taxon>
        <taxon>Dikarya</taxon>
        <taxon>Ascomycota</taxon>
        <taxon>Saccharomycotina</taxon>
        <taxon>Pichiomycetes</taxon>
        <taxon>Debaryomycetaceae</taxon>
        <taxon>Candida/Lodderomyces clade</taxon>
        <taxon>Candida</taxon>
    </lineage>
</organism>
<gene>
    <name evidence="3" type="ORF">G210_5131</name>
</gene>
<dbReference type="InterPro" id="IPR001900">
    <property type="entry name" value="RNase_II/R"/>
</dbReference>
<dbReference type="GO" id="GO:0000932">
    <property type="term" value="C:P-body"/>
    <property type="evidence" value="ECO:0007669"/>
    <property type="project" value="TreeGrafter"/>
</dbReference>
<dbReference type="OMA" id="VFCIDSE"/>
<keyword evidence="4" id="KW-1185">Reference proteome</keyword>
<feature type="compositionally biased region" description="Basic and acidic residues" evidence="1">
    <location>
        <begin position="228"/>
        <end position="244"/>
    </location>
</feature>
<dbReference type="EMBL" id="AOGT01000448">
    <property type="protein sequence ID" value="EMG49923.1"/>
    <property type="molecule type" value="Genomic_DNA"/>
</dbReference>
<dbReference type="AlphaFoldDB" id="M3JCL0"/>
<evidence type="ECO:0000313" key="3">
    <source>
        <dbReference type="EMBL" id="EMG49923.1"/>
    </source>
</evidence>
<evidence type="ECO:0000259" key="2">
    <source>
        <dbReference type="SMART" id="SM00955"/>
    </source>
</evidence>
<sequence length="1077" mass="123304">MLRIHTRHNISIRNFSHTTLLRRAKLKTFYDDLVPERNVPKKKSTVDLNSIKNLLKKKPTKASKVLGEFEFSKLKIDLNERNKDLVNEIKNRAQKLFKQMYLEPGKKWHVPKDDVDYWKTGDNFTNLPKEELVSGSKINQPVAIGDLVTLGTDSLRLYIVADDPKSFDSRVCTFVSDRGEVIFASSTTIGYRFPMPFEDKDIRFFQSLVSMEKKILGVAPVGVPDAKFSRSDSSLPKELRKEESNTENNDSGEGEEREFDPSNFIVQQAASKYLIDSNVKTFVVPLTARKMYRESLVDISNKAFMKLGAMHRKLLKLHKELQRDENGELNAPRTISIFEILYRLKEKGHQPAETVSNLGKNVDNVIDYNAVQYPISTVLALLYTLRNQSRFWTLMPARASYNPTHATIWPTAQILHEDKVVHYLNKQNGIEEIVDYCVKKITGKTNDSSPPPPVMYTSVLDMLREYTNEMYQDNAAISTTLVSLLRKIEKKLIEVGAPLAEESYRSEYSYGKAFDLLTKLNHGAIFNPTAYSRQTGVEKEDFAITDFMQQSFYDFMDKEYENGSDEVMNTTLKNELYETDPFENLRHDMRDIPVYCIDDASAHEIDDAISIHKEDSNYVISVHIAQPTSFIKPDSVISRIGFAKASTTYTPGTVFPMFPQLVSKLAGLGIKDKDTRTFVIQFKIKQDTLDSFIKQKLENPNSELDSTLLKDIHDNWIVETGEIKYANVRDFRQGFTYDKVNEVLADKEKIEQYKNHGATNNGDFDNLIKLQHMSHILRAIREENDAYINSVSNGKLGVKECDNNTSEFVRDGDKVQVKLPDSNKAISVSSASMDDASTMLVSEHMICANYLTTTFAKKNNIPILYRDLEVKFNEDLIQEYRDLLVKTKKNEVGIDRFFQLFTFFTSSSIRDKSAKHFLLGLESYTNITSPLRRYIDMVNQWKFQSHFLKTNTIPEESLPGIANYLNAQNEVVKRIQSKSSSFWEGLFLKVYRDLVNAGKIDKPIDFQMRLLTSPKRGTTVGVHVPNLRYIRTHVNVSPALLKEIQDGGLKVGGLLDSNKLHLKQVDFVENEVIFDYK</sequence>
<dbReference type="InterPro" id="IPR050180">
    <property type="entry name" value="RNR_Ribonuclease"/>
</dbReference>
<dbReference type="STRING" id="1245528.M3JCL0"/>
<dbReference type="Proteomes" id="UP000011777">
    <property type="component" value="Unassembled WGS sequence"/>
</dbReference>
<dbReference type="Pfam" id="PF00773">
    <property type="entry name" value="RNB"/>
    <property type="match status" value="1"/>
</dbReference>
<accession>M3JCL0</accession>
<dbReference type="GO" id="GO:0006402">
    <property type="term" value="P:mRNA catabolic process"/>
    <property type="evidence" value="ECO:0007669"/>
    <property type="project" value="TreeGrafter"/>
</dbReference>
<dbReference type="PANTHER" id="PTHR23355:SF9">
    <property type="entry name" value="DIS3-LIKE EXONUCLEASE 2"/>
    <property type="match status" value="1"/>
</dbReference>
<dbReference type="InterPro" id="IPR012340">
    <property type="entry name" value="NA-bd_OB-fold"/>
</dbReference>
<dbReference type="GO" id="GO:0003723">
    <property type="term" value="F:RNA binding"/>
    <property type="evidence" value="ECO:0007669"/>
    <property type="project" value="InterPro"/>
</dbReference>
<dbReference type="SMART" id="SM00955">
    <property type="entry name" value="RNB"/>
    <property type="match status" value="1"/>
</dbReference>
<proteinExistence type="predicted"/>
<dbReference type="GO" id="GO:0000175">
    <property type="term" value="F:3'-5'-RNA exonuclease activity"/>
    <property type="evidence" value="ECO:0007669"/>
    <property type="project" value="TreeGrafter"/>
</dbReference>
<dbReference type="OrthoDB" id="2285229at2759"/>
<dbReference type="eggNOG" id="KOG2102">
    <property type="taxonomic scope" value="Eukaryota"/>
</dbReference>
<feature type="region of interest" description="Disordered" evidence="1">
    <location>
        <begin position="228"/>
        <end position="261"/>
    </location>
</feature>
<feature type="domain" description="RNB" evidence="2">
    <location>
        <begin position="586"/>
        <end position="949"/>
    </location>
</feature>
<reference evidence="3 4" key="1">
    <citation type="submission" date="2013-02" db="EMBL/GenBank/DDBJ databases">
        <title>Genome sequence of Candida maltosa Xu316, a potential industrial strain for xylitol and ethanol production.</title>
        <authorList>
            <person name="Yu J."/>
            <person name="Wang Q."/>
            <person name="Geng X."/>
            <person name="Bao W."/>
            <person name="He P."/>
            <person name="Cai J."/>
        </authorList>
    </citation>
    <scope>NUCLEOTIDE SEQUENCE [LARGE SCALE GENOMIC DNA]</scope>
    <source>
        <strain evidence="4">Xu316</strain>
    </source>
</reference>
<evidence type="ECO:0000256" key="1">
    <source>
        <dbReference type="SAM" id="MobiDB-lite"/>
    </source>
</evidence>
<dbReference type="HOGENOM" id="CLU_012624_0_0_1"/>
<dbReference type="PANTHER" id="PTHR23355">
    <property type="entry name" value="RIBONUCLEASE"/>
    <property type="match status" value="1"/>
</dbReference>
<name>M3JCL0_CANMX</name>
<protein>
    <recommendedName>
        <fullName evidence="2">RNB domain-containing protein</fullName>
    </recommendedName>
</protein>
<evidence type="ECO:0000313" key="4">
    <source>
        <dbReference type="Proteomes" id="UP000011777"/>
    </source>
</evidence>
<dbReference type="SUPFAM" id="SSF50249">
    <property type="entry name" value="Nucleic acid-binding proteins"/>
    <property type="match status" value="1"/>
</dbReference>